<dbReference type="EMBL" id="JAPEVA010000004">
    <property type="protein sequence ID" value="KAJ4411774.1"/>
    <property type="molecule type" value="Genomic_DNA"/>
</dbReference>
<keyword evidence="3" id="KW-1185">Reference proteome</keyword>
<reference evidence="2" key="1">
    <citation type="submission" date="2022-10" db="EMBL/GenBank/DDBJ databases">
        <title>Tapping the CABI collections for fungal endophytes: first genome assemblies for Collariella, Neodidymelliopsis, Ascochyta clinopodiicola, Didymella pomorum, Didymosphaeria variabile, Neocosmospora piperis and Neocucurbitaria cava.</title>
        <authorList>
            <person name="Hill R."/>
        </authorList>
    </citation>
    <scope>NUCLEOTIDE SEQUENCE</scope>
    <source>
        <strain evidence="2">IMI 355091</strain>
    </source>
</reference>
<feature type="transmembrane region" description="Helical" evidence="1">
    <location>
        <begin position="61"/>
        <end position="79"/>
    </location>
</feature>
<sequence>MYDLFEAPLVAVADYQILFAATLCIHSAVLGKCDISKYHFNMGINLMTIALANALTPLSSFTRITVFITILVIQGRGLLNLEDRAKIQGTVDSRPFKPRKHSLTLLPAVCFLEPDPLRRLIKQLSEPATLLAVKTQITGPLDKNQRWKPELDFWSVLVLFYGMAILYQIIGGILMK</sequence>
<dbReference type="OrthoDB" id="3799602at2759"/>
<evidence type="ECO:0000256" key="1">
    <source>
        <dbReference type="SAM" id="Phobius"/>
    </source>
</evidence>
<proteinExistence type="predicted"/>
<evidence type="ECO:0000313" key="3">
    <source>
        <dbReference type="Proteomes" id="UP001140510"/>
    </source>
</evidence>
<dbReference type="AlphaFoldDB" id="A0A9W8ZMR7"/>
<protein>
    <submittedName>
        <fullName evidence="2">Uncharacterized protein</fullName>
    </submittedName>
</protein>
<keyword evidence="1" id="KW-0812">Transmembrane</keyword>
<organism evidence="2 3">
    <name type="scientific">Didymella pomorum</name>
    <dbReference type="NCBI Taxonomy" id="749634"/>
    <lineage>
        <taxon>Eukaryota</taxon>
        <taxon>Fungi</taxon>
        <taxon>Dikarya</taxon>
        <taxon>Ascomycota</taxon>
        <taxon>Pezizomycotina</taxon>
        <taxon>Dothideomycetes</taxon>
        <taxon>Pleosporomycetidae</taxon>
        <taxon>Pleosporales</taxon>
        <taxon>Pleosporineae</taxon>
        <taxon>Didymellaceae</taxon>
        <taxon>Didymella</taxon>
    </lineage>
</organism>
<keyword evidence="1" id="KW-1133">Transmembrane helix</keyword>
<name>A0A9W8ZMR7_9PLEO</name>
<evidence type="ECO:0000313" key="2">
    <source>
        <dbReference type="EMBL" id="KAJ4411774.1"/>
    </source>
</evidence>
<comment type="caution">
    <text evidence="2">The sequence shown here is derived from an EMBL/GenBank/DDBJ whole genome shotgun (WGS) entry which is preliminary data.</text>
</comment>
<keyword evidence="1" id="KW-0472">Membrane</keyword>
<feature type="transmembrane region" description="Helical" evidence="1">
    <location>
        <begin position="153"/>
        <end position="175"/>
    </location>
</feature>
<accession>A0A9W8ZMR7</accession>
<gene>
    <name evidence="2" type="ORF">N0V91_000909</name>
</gene>
<feature type="transmembrane region" description="Helical" evidence="1">
    <location>
        <begin position="12"/>
        <end position="31"/>
    </location>
</feature>
<dbReference type="Proteomes" id="UP001140510">
    <property type="component" value="Unassembled WGS sequence"/>
</dbReference>